<feature type="compositionally biased region" description="Polar residues" evidence="1">
    <location>
        <begin position="418"/>
        <end position="443"/>
    </location>
</feature>
<feature type="compositionally biased region" description="Low complexity" evidence="1">
    <location>
        <begin position="576"/>
        <end position="597"/>
    </location>
</feature>
<feature type="compositionally biased region" description="Low complexity" evidence="1">
    <location>
        <begin position="113"/>
        <end position="131"/>
    </location>
</feature>
<feature type="region of interest" description="Disordered" evidence="1">
    <location>
        <begin position="710"/>
        <end position="795"/>
    </location>
</feature>
<name>A0ABR3Q640_9TREE</name>
<feature type="compositionally biased region" description="Polar residues" evidence="1">
    <location>
        <begin position="624"/>
        <end position="633"/>
    </location>
</feature>
<proteinExistence type="predicted"/>
<feature type="compositionally biased region" description="Low complexity" evidence="1">
    <location>
        <begin position="782"/>
        <end position="791"/>
    </location>
</feature>
<feature type="region of interest" description="Disordered" evidence="1">
    <location>
        <begin position="181"/>
        <end position="239"/>
    </location>
</feature>
<evidence type="ECO:0000313" key="3">
    <source>
        <dbReference type="Proteomes" id="UP001565368"/>
    </source>
</evidence>
<sequence length="820" mass="82642">MGESKLSPGEGLQSSASVPSPATTIDPITGKAHVTASGLTRAQLASQRAAAAINGPSPNGTPNGVPKAAAGVKPPPHLPASSWSEDISRAFDKIKVSTPTIDEDEVSTFEQTSFPARSKASAAPSAFKAPKLAPPSAPQDGTVVFAPGARVPPTKRLSVNTANGLFTASLDPETTVFFIDDDTLLPGETPKPSPGVGESRRLEVPSASPLPSSGRATPQATGAEASGPASPASANGATIHSASRLPVPVAAAVPQVSVQPPPDAVVSIADTDTAEDRDVPTGSPVSPKRAGMVGRPAMVSLGAVGGASALRELAALNAEDEKNALAVTSETRRGAERTYTSASTTAIHHGAEGKPNERTSLGQRPDDTDGAETATVDTGTVSGDVSRTQTPAGESSLPQTPGSLAIASATKHGLDPAASTSSITAIRNGSEGKNVSHPGSPTAPSHAPEPRSPATTTAAASDPKSPTSPLSAVSAPSANGSSSSHRNTNGTLGHAYRAVGHPASRGLPGTTREVGTYPAPQYDGEAAPELEHKAGVGAAVQKLSAKAEGKKPAKAEAEETVDDDDKPPALPEKDGPVSPVPAASPASPTESATSGAPLATPASVTKSIDTARRKPVPSADADYSRSSGNSSPDGQPPVVATVPIADKEVEEAPPVAAAKEKKPNGIFNFNRSAANDESAATPTSPKSPASPLQSATAAFSGFGNALRRTASGTLLNTQGQAKERPIISDPVPIPVPKETPGRPSGSFFRSHKRSESAAPNLNPNTEAAARPPTSFFAHSRNASASAASSSSARKKGAGIFNKLKADFKVIGGRIRDGDKK</sequence>
<evidence type="ECO:0000313" key="2">
    <source>
        <dbReference type="EMBL" id="KAL1409997.1"/>
    </source>
</evidence>
<feature type="region of interest" description="Disordered" evidence="1">
    <location>
        <begin position="1"/>
        <end position="29"/>
    </location>
</feature>
<organism evidence="2 3">
    <name type="scientific">Vanrija albida</name>
    <dbReference type="NCBI Taxonomy" id="181172"/>
    <lineage>
        <taxon>Eukaryota</taxon>
        <taxon>Fungi</taxon>
        <taxon>Dikarya</taxon>
        <taxon>Basidiomycota</taxon>
        <taxon>Agaricomycotina</taxon>
        <taxon>Tremellomycetes</taxon>
        <taxon>Trichosporonales</taxon>
        <taxon>Trichosporonaceae</taxon>
        <taxon>Vanrija</taxon>
    </lineage>
</organism>
<feature type="compositionally biased region" description="Basic and acidic residues" evidence="1">
    <location>
        <begin position="545"/>
        <end position="557"/>
    </location>
</feature>
<comment type="caution">
    <text evidence="2">The sequence shown here is derived from an EMBL/GenBank/DDBJ whole genome shotgun (WGS) entry which is preliminary data.</text>
</comment>
<dbReference type="GeneID" id="95985040"/>
<dbReference type="RefSeq" id="XP_069209941.1">
    <property type="nucleotide sequence ID" value="XM_069352523.1"/>
</dbReference>
<gene>
    <name evidence="2" type="ORF">Q8F55_003997</name>
</gene>
<feature type="compositionally biased region" description="Polar residues" evidence="1">
    <location>
        <begin position="209"/>
        <end position="219"/>
    </location>
</feature>
<evidence type="ECO:0000256" key="1">
    <source>
        <dbReference type="SAM" id="MobiDB-lite"/>
    </source>
</evidence>
<feature type="compositionally biased region" description="Polar residues" evidence="1">
    <location>
        <begin position="12"/>
        <end position="23"/>
    </location>
</feature>
<feature type="compositionally biased region" description="Polar residues" evidence="1">
    <location>
        <begin position="710"/>
        <end position="720"/>
    </location>
</feature>
<accession>A0ABR3Q640</accession>
<feature type="compositionally biased region" description="Low complexity" evidence="1">
    <location>
        <begin position="452"/>
        <end position="484"/>
    </location>
</feature>
<feature type="region of interest" description="Disordered" evidence="1">
    <location>
        <begin position="102"/>
        <end position="156"/>
    </location>
</feature>
<feature type="compositionally biased region" description="Low complexity" evidence="1">
    <location>
        <begin position="678"/>
        <end position="691"/>
    </location>
</feature>
<protein>
    <submittedName>
        <fullName evidence="2">Uncharacterized protein</fullName>
    </submittedName>
</protein>
<feature type="region of interest" description="Disordered" evidence="1">
    <location>
        <begin position="45"/>
        <end position="85"/>
    </location>
</feature>
<feature type="compositionally biased region" description="Polar residues" evidence="1">
    <location>
        <begin position="375"/>
        <end position="402"/>
    </location>
</feature>
<feature type="region of interest" description="Disordered" evidence="1">
    <location>
        <begin position="327"/>
        <end position="695"/>
    </location>
</feature>
<dbReference type="EMBL" id="JBBXJM010000003">
    <property type="protein sequence ID" value="KAL1409997.1"/>
    <property type="molecule type" value="Genomic_DNA"/>
</dbReference>
<keyword evidence="3" id="KW-1185">Reference proteome</keyword>
<feature type="compositionally biased region" description="Low complexity" evidence="1">
    <location>
        <begin position="220"/>
        <end position="238"/>
    </location>
</feature>
<feature type="region of interest" description="Disordered" evidence="1">
    <location>
        <begin position="254"/>
        <end position="292"/>
    </location>
</feature>
<reference evidence="2 3" key="1">
    <citation type="submission" date="2023-08" db="EMBL/GenBank/DDBJ databases">
        <title>Annotated Genome Sequence of Vanrija albida AlHP1.</title>
        <authorList>
            <person name="Herzog R."/>
        </authorList>
    </citation>
    <scope>NUCLEOTIDE SEQUENCE [LARGE SCALE GENOMIC DNA]</scope>
    <source>
        <strain evidence="2 3">AlHP1</strain>
    </source>
</reference>
<dbReference type="Proteomes" id="UP001565368">
    <property type="component" value="Unassembled WGS sequence"/>
</dbReference>